<dbReference type="EMBL" id="CAKOFQ010006756">
    <property type="protein sequence ID" value="CAH1968768.1"/>
    <property type="molecule type" value="Genomic_DNA"/>
</dbReference>
<organism evidence="1 2">
    <name type="scientific">Acanthoscelides obtectus</name>
    <name type="common">Bean weevil</name>
    <name type="synonym">Bruchus obtectus</name>
    <dbReference type="NCBI Taxonomy" id="200917"/>
    <lineage>
        <taxon>Eukaryota</taxon>
        <taxon>Metazoa</taxon>
        <taxon>Ecdysozoa</taxon>
        <taxon>Arthropoda</taxon>
        <taxon>Hexapoda</taxon>
        <taxon>Insecta</taxon>
        <taxon>Pterygota</taxon>
        <taxon>Neoptera</taxon>
        <taxon>Endopterygota</taxon>
        <taxon>Coleoptera</taxon>
        <taxon>Polyphaga</taxon>
        <taxon>Cucujiformia</taxon>
        <taxon>Chrysomeloidea</taxon>
        <taxon>Chrysomelidae</taxon>
        <taxon>Bruchinae</taxon>
        <taxon>Bruchini</taxon>
        <taxon>Acanthoscelides</taxon>
    </lineage>
</organism>
<evidence type="ECO:0000313" key="2">
    <source>
        <dbReference type="Proteomes" id="UP001152888"/>
    </source>
</evidence>
<dbReference type="OrthoDB" id="445695at2759"/>
<gene>
    <name evidence="1" type="ORF">ACAOBT_LOCUS8055</name>
</gene>
<evidence type="ECO:0000313" key="1">
    <source>
        <dbReference type="EMBL" id="CAH1968768.1"/>
    </source>
</evidence>
<comment type="caution">
    <text evidence="1">The sequence shown here is derived from an EMBL/GenBank/DDBJ whole genome shotgun (WGS) entry which is preliminary data.</text>
</comment>
<protein>
    <submittedName>
        <fullName evidence="1">Uncharacterized protein</fullName>
    </submittedName>
</protein>
<dbReference type="AlphaFoldDB" id="A0A9P0P3N0"/>
<accession>A0A9P0P3N0</accession>
<dbReference type="Proteomes" id="UP001152888">
    <property type="component" value="Unassembled WGS sequence"/>
</dbReference>
<proteinExistence type="predicted"/>
<reference evidence="1" key="1">
    <citation type="submission" date="2022-03" db="EMBL/GenBank/DDBJ databases">
        <authorList>
            <person name="Sayadi A."/>
        </authorList>
    </citation>
    <scope>NUCLEOTIDE SEQUENCE</scope>
</reference>
<sequence length="115" mass="12847">MSVGLDQLKCFSSQISVNFIFKNFRIQFLYTVWQQVIKKYPIIVYFIHISGSITVDITVGSILAQVSIGQELGVSQATVSRTVDRAVNSIVAQSNKWIRAFPTAIGVIDLHDSRI</sequence>
<keyword evidence="2" id="KW-1185">Reference proteome</keyword>
<name>A0A9P0P3N0_ACAOB</name>